<dbReference type="EMBL" id="JACEFF010000611">
    <property type="protein sequence ID" value="KAH9634426.1"/>
    <property type="molecule type" value="Genomic_DNA"/>
</dbReference>
<dbReference type="AlphaFoldDB" id="A0A922SE64"/>
<dbReference type="SUPFAM" id="SSF52540">
    <property type="entry name" value="P-loop containing nucleoside triphosphate hydrolases"/>
    <property type="match status" value="1"/>
</dbReference>
<proteinExistence type="predicted"/>
<protein>
    <recommendedName>
        <fullName evidence="3">Helicase ATP-binding domain-containing protein</fullName>
    </recommendedName>
</protein>
<dbReference type="GO" id="GO:0003724">
    <property type="term" value="F:RNA helicase activity"/>
    <property type="evidence" value="ECO:0007669"/>
    <property type="project" value="TreeGrafter"/>
</dbReference>
<dbReference type="Gene3D" id="3.40.50.300">
    <property type="entry name" value="P-loop containing nucleotide triphosphate hydrolases"/>
    <property type="match status" value="1"/>
</dbReference>
<keyword evidence="2" id="KW-0547">Nucleotide-binding</keyword>
<accession>A0A922SE64</accession>
<dbReference type="InterPro" id="IPR011545">
    <property type="entry name" value="DEAD/DEAH_box_helicase_dom"/>
</dbReference>
<keyword evidence="2" id="KW-0067">ATP-binding</keyword>
<dbReference type="PROSITE" id="PS51192">
    <property type="entry name" value="HELICASE_ATP_BIND_1"/>
    <property type="match status" value="1"/>
</dbReference>
<evidence type="ECO:0000259" key="3">
    <source>
        <dbReference type="PROSITE" id="PS51192"/>
    </source>
</evidence>
<sequence length="113" mass="12344">MMTEWSVTFTLAFSNNCQGFTVGESIGYQVRLHSKPPKPPGGSILYCTSGVLLRRLQSNPGLGGCTHVIIDEAHERDVNTDVTLLLLKRALDINPELKVVIMSATLDIGVFTK</sequence>
<dbReference type="InterPro" id="IPR014001">
    <property type="entry name" value="Helicase_ATP-bd"/>
</dbReference>
<dbReference type="GO" id="GO:0005737">
    <property type="term" value="C:cytoplasm"/>
    <property type="evidence" value="ECO:0007669"/>
    <property type="project" value="TreeGrafter"/>
</dbReference>
<keyword evidence="1" id="KW-0378">Hydrolase</keyword>
<dbReference type="PANTHER" id="PTHR18934:SF257">
    <property type="entry name" value="ATP-DEPENDENT RNA HELICASE DHX30"/>
    <property type="match status" value="1"/>
</dbReference>
<comment type="caution">
    <text evidence="4">The sequence shown here is derived from an EMBL/GenBank/DDBJ whole genome shotgun (WGS) entry which is preliminary data.</text>
</comment>
<dbReference type="GO" id="GO:0016787">
    <property type="term" value="F:hydrolase activity"/>
    <property type="evidence" value="ECO:0007669"/>
    <property type="project" value="UniProtKB-KW"/>
</dbReference>
<evidence type="ECO:0000313" key="4">
    <source>
        <dbReference type="EMBL" id="KAH9634426.1"/>
    </source>
</evidence>
<reference evidence="4" key="1">
    <citation type="journal article" date="2021" name="G3 (Bethesda)">
        <title>Genome and transcriptome analysis of the beet armyworm Spodoptera exigua reveals targets for pest control. .</title>
        <authorList>
            <person name="Simon S."/>
            <person name="Breeschoten T."/>
            <person name="Jansen H.J."/>
            <person name="Dirks R.P."/>
            <person name="Schranz M.E."/>
            <person name="Ros V.I.D."/>
        </authorList>
    </citation>
    <scope>NUCLEOTIDE SEQUENCE</scope>
    <source>
        <strain evidence="4">TB_SE_WUR_2020</strain>
    </source>
</reference>
<organism evidence="4 5">
    <name type="scientific">Spodoptera exigua</name>
    <name type="common">Beet armyworm</name>
    <name type="synonym">Noctua fulgens</name>
    <dbReference type="NCBI Taxonomy" id="7107"/>
    <lineage>
        <taxon>Eukaryota</taxon>
        <taxon>Metazoa</taxon>
        <taxon>Ecdysozoa</taxon>
        <taxon>Arthropoda</taxon>
        <taxon>Hexapoda</taxon>
        <taxon>Insecta</taxon>
        <taxon>Pterygota</taxon>
        <taxon>Neoptera</taxon>
        <taxon>Endopterygota</taxon>
        <taxon>Lepidoptera</taxon>
        <taxon>Glossata</taxon>
        <taxon>Ditrysia</taxon>
        <taxon>Noctuoidea</taxon>
        <taxon>Noctuidae</taxon>
        <taxon>Amphipyrinae</taxon>
        <taxon>Spodoptera</taxon>
    </lineage>
</organism>
<name>A0A922SE64_SPOEX</name>
<dbReference type="GO" id="GO:0005634">
    <property type="term" value="C:nucleus"/>
    <property type="evidence" value="ECO:0007669"/>
    <property type="project" value="TreeGrafter"/>
</dbReference>
<dbReference type="GO" id="GO:0002151">
    <property type="term" value="F:G-quadruplex RNA binding"/>
    <property type="evidence" value="ECO:0007669"/>
    <property type="project" value="TreeGrafter"/>
</dbReference>
<dbReference type="InterPro" id="IPR027417">
    <property type="entry name" value="P-loop_NTPase"/>
</dbReference>
<dbReference type="CDD" id="cd17917">
    <property type="entry name" value="DEXHc_RHA-like"/>
    <property type="match status" value="1"/>
</dbReference>
<gene>
    <name evidence="4" type="ORF">HF086_000252</name>
</gene>
<evidence type="ECO:0000256" key="2">
    <source>
        <dbReference type="ARBA" id="ARBA00022806"/>
    </source>
</evidence>
<keyword evidence="2" id="KW-0347">Helicase</keyword>
<dbReference type="Proteomes" id="UP000814243">
    <property type="component" value="Unassembled WGS sequence"/>
</dbReference>
<evidence type="ECO:0000256" key="1">
    <source>
        <dbReference type="ARBA" id="ARBA00022801"/>
    </source>
</evidence>
<evidence type="ECO:0000313" key="5">
    <source>
        <dbReference type="Proteomes" id="UP000814243"/>
    </source>
</evidence>
<dbReference type="Pfam" id="PF00270">
    <property type="entry name" value="DEAD"/>
    <property type="match status" value="1"/>
</dbReference>
<dbReference type="PANTHER" id="PTHR18934">
    <property type="entry name" value="ATP-DEPENDENT RNA HELICASE"/>
    <property type="match status" value="1"/>
</dbReference>
<dbReference type="GO" id="GO:0005524">
    <property type="term" value="F:ATP binding"/>
    <property type="evidence" value="ECO:0007669"/>
    <property type="project" value="InterPro"/>
</dbReference>
<dbReference type="GO" id="GO:0003678">
    <property type="term" value="F:DNA helicase activity"/>
    <property type="evidence" value="ECO:0007669"/>
    <property type="project" value="TreeGrafter"/>
</dbReference>
<feature type="domain" description="Helicase ATP-binding" evidence="3">
    <location>
        <begin position="1"/>
        <end position="113"/>
    </location>
</feature>